<accession>A0A8R7TPE8</accession>
<dbReference type="Gramene" id="TuG1812G0200006081.01.T01">
    <property type="protein sequence ID" value="TuG1812G0200006081.01.T01"/>
    <property type="gene ID" value="TuG1812G0200006081.01"/>
</dbReference>
<evidence type="ECO:0000313" key="3">
    <source>
        <dbReference type="Proteomes" id="UP000015106"/>
    </source>
</evidence>
<evidence type="ECO:0008006" key="4">
    <source>
        <dbReference type="Google" id="ProtNLM"/>
    </source>
</evidence>
<dbReference type="AlphaFoldDB" id="A0A8R7TPE8"/>
<feature type="chain" id="PRO_5035774068" description="Embryo surrounding factor 1 brassicaceae domain-containing protein" evidence="1">
    <location>
        <begin position="46"/>
        <end position="104"/>
    </location>
</feature>
<keyword evidence="1" id="KW-0732">Signal</keyword>
<name>A0A8R7TPE8_TRIUA</name>
<evidence type="ECO:0000313" key="2">
    <source>
        <dbReference type="EnsemblPlants" id="TuG1812G0200006081.01.T01"/>
    </source>
</evidence>
<reference evidence="3" key="1">
    <citation type="journal article" date="2013" name="Nature">
        <title>Draft genome of the wheat A-genome progenitor Triticum urartu.</title>
        <authorList>
            <person name="Ling H.Q."/>
            <person name="Zhao S."/>
            <person name="Liu D."/>
            <person name="Wang J."/>
            <person name="Sun H."/>
            <person name="Zhang C."/>
            <person name="Fan H."/>
            <person name="Li D."/>
            <person name="Dong L."/>
            <person name="Tao Y."/>
            <person name="Gao C."/>
            <person name="Wu H."/>
            <person name="Li Y."/>
            <person name="Cui Y."/>
            <person name="Guo X."/>
            <person name="Zheng S."/>
            <person name="Wang B."/>
            <person name="Yu K."/>
            <person name="Liang Q."/>
            <person name="Yang W."/>
            <person name="Lou X."/>
            <person name="Chen J."/>
            <person name="Feng M."/>
            <person name="Jian J."/>
            <person name="Zhang X."/>
            <person name="Luo G."/>
            <person name="Jiang Y."/>
            <person name="Liu J."/>
            <person name="Wang Z."/>
            <person name="Sha Y."/>
            <person name="Zhang B."/>
            <person name="Wu H."/>
            <person name="Tang D."/>
            <person name="Shen Q."/>
            <person name="Xue P."/>
            <person name="Zou S."/>
            <person name="Wang X."/>
            <person name="Liu X."/>
            <person name="Wang F."/>
            <person name="Yang Y."/>
            <person name="An X."/>
            <person name="Dong Z."/>
            <person name="Zhang K."/>
            <person name="Zhang X."/>
            <person name="Luo M.C."/>
            <person name="Dvorak J."/>
            <person name="Tong Y."/>
            <person name="Wang J."/>
            <person name="Yang H."/>
            <person name="Li Z."/>
            <person name="Wang D."/>
            <person name="Zhang A."/>
            <person name="Wang J."/>
        </authorList>
    </citation>
    <scope>NUCLEOTIDE SEQUENCE</scope>
    <source>
        <strain evidence="3">cv. G1812</strain>
    </source>
</reference>
<protein>
    <recommendedName>
        <fullName evidence="4">Embryo surrounding factor 1 brassicaceae domain-containing protein</fullName>
    </recommendedName>
</protein>
<reference evidence="2" key="3">
    <citation type="submission" date="2022-06" db="UniProtKB">
        <authorList>
            <consortium name="EnsemblPlants"/>
        </authorList>
    </citation>
    <scope>IDENTIFICATION</scope>
</reference>
<keyword evidence="3" id="KW-1185">Reference proteome</keyword>
<dbReference type="EnsemblPlants" id="TuG1812G0200006081.01.T01">
    <property type="protein sequence ID" value="TuG1812G0200006081.01.T01"/>
    <property type="gene ID" value="TuG1812G0200006081.01"/>
</dbReference>
<organism evidence="2 3">
    <name type="scientific">Triticum urartu</name>
    <name type="common">Red wild einkorn</name>
    <name type="synonym">Crithodium urartu</name>
    <dbReference type="NCBI Taxonomy" id="4572"/>
    <lineage>
        <taxon>Eukaryota</taxon>
        <taxon>Viridiplantae</taxon>
        <taxon>Streptophyta</taxon>
        <taxon>Embryophyta</taxon>
        <taxon>Tracheophyta</taxon>
        <taxon>Spermatophyta</taxon>
        <taxon>Magnoliopsida</taxon>
        <taxon>Liliopsida</taxon>
        <taxon>Poales</taxon>
        <taxon>Poaceae</taxon>
        <taxon>BOP clade</taxon>
        <taxon>Pooideae</taxon>
        <taxon>Triticodae</taxon>
        <taxon>Triticeae</taxon>
        <taxon>Triticinae</taxon>
        <taxon>Triticum</taxon>
    </lineage>
</organism>
<sequence length="104" mass="11630">MNLAFTALSISMEKPTNQTRAIALLLSQLLLVCFAFHAQCRTTEGMDNEKINIPGGLCVHHRDCSPGNCCYWCLVVDDCYPSLDECQKECKKHIPGRLFNLPSP</sequence>
<feature type="signal peptide" evidence="1">
    <location>
        <begin position="1"/>
        <end position="45"/>
    </location>
</feature>
<evidence type="ECO:0000256" key="1">
    <source>
        <dbReference type="SAM" id="SignalP"/>
    </source>
</evidence>
<reference evidence="2" key="2">
    <citation type="submission" date="2018-03" db="EMBL/GenBank/DDBJ databases">
        <title>The Triticum urartu genome reveals the dynamic nature of wheat genome evolution.</title>
        <authorList>
            <person name="Ling H."/>
            <person name="Ma B."/>
            <person name="Shi X."/>
            <person name="Liu H."/>
            <person name="Dong L."/>
            <person name="Sun H."/>
            <person name="Cao Y."/>
            <person name="Gao Q."/>
            <person name="Zheng S."/>
            <person name="Li Y."/>
            <person name="Yu Y."/>
            <person name="Du H."/>
            <person name="Qi M."/>
            <person name="Li Y."/>
            <person name="Yu H."/>
            <person name="Cui Y."/>
            <person name="Wang N."/>
            <person name="Chen C."/>
            <person name="Wu H."/>
            <person name="Zhao Y."/>
            <person name="Zhang J."/>
            <person name="Li Y."/>
            <person name="Zhou W."/>
            <person name="Zhang B."/>
            <person name="Hu W."/>
            <person name="Eijk M."/>
            <person name="Tang J."/>
            <person name="Witsenboer H."/>
            <person name="Zhao S."/>
            <person name="Li Z."/>
            <person name="Zhang A."/>
            <person name="Wang D."/>
            <person name="Liang C."/>
        </authorList>
    </citation>
    <scope>NUCLEOTIDE SEQUENCE [LARGE SCALE GENOMIC DNA]</scope>
    <source>
        <strain evidence="2">cv. G1812</strain>
    </source>
</reference>
<proteinExistence type="predicted"/>
<dbReference type="Proteomes" id="UP000015106">
    <property type="component" value="Chromosome 2"/>
</dbReference>